<keyword evidence="5" id="KW-1185">Reference proteome</keyword>
<sequence length="226" mass="24725">MGPLQWSRRSLEAGPRALRLWGCGGVTVGGEGARLPYGEGRQALVEAAIRLVARDGLAKLTYRSLTAEAGVSQGSLRHHFPNLVGVLEAALEHCIEITHTYLRQRSESLEDIFAHLVDSLQEHPEIPAFQAEVFLGARHEPELQELARRNQRAYRERACDALAASGVRPDDELVDVIVALAEGIVYQRVVFGASYAPVTKSQVAGSRRMLSALRSSFVETSGERQG</sequence>
<dbReference type="InterPro" id="IPR036271">
    <property type="entry name" value="Tet_transcr_reg_TetR-rel_C_sf"/>
</dbReference>
<evidence type="ECO:0000313" key="4">
    <source>
        <dbReference type="EMBL" id="MPY47439.1"/>
    </source>
</evidence>
<evidence type="ECO:0000259" key="3">
    <source>
        <dbReference type="PROSITE" id="PS50977"/>
    </source>
</evidence>
<keyword evidence="1 2" id="KW-0238">DNA-binding</keyword>
<dbReference type="PANTHER" id="PTHR30055">
    <property type="entry name" value="HTH-TYPE TRANSCRIPTIONAL REGULATOR RUTR"/>
    <property type="match status" value="1"/>
</dbReference>
<dbReference type="Proteomes" id="UP000373149">
    <property type="component" value="Unassembled WGS sequence"/>
</dbReference>
<dbReference type="Pfam" id="PF00440">
    <property type="entry name" value="TetR_N"/>
    <property type="match status" value="1"/>
</dbReference>
<evidence type="ECO:0000256" key="1">
    <source>
        <dbReference type="ARBA" id="ARBA00023125"/>
    </source>
</evidence>
<feature type="DNA-binding region" description="H-T-H motif" evidence="2">
    <location>
        <begin position="61"/>
        <end position="80"/>
    </location>
</feature>
<dbReference type="SUPFAM" id="SSF46689">
    <property type="entry name" value="Homeodomain-like"/>
    <property type="match status" value="1"/>
</dbReference>
<evidence type="ECO:0000313" key="5">
    <source>
        <dbReference type="Proteomes" id="UP000373149"/>
    </source>
</evidence>
<dbReference type="AlphaFoldDB" id="A0A5N8WJL4"/>
<dbReference type="PROSITE" id="PS50977">
    <property type="entry name" value="HTH_TETR_2"/>
    <property type="match status" value="1"/>
</dbReference>
<name>A0A5N8WJL4_9ACTN</name>
<reference evidence="4 5" key="1">
    <citation type="submission" date="2019-09" db="EMBL/GenBank/DDBJ databases">
        <authorList>
            <person name="Duangmal K."/>
            <person name="Teo W.F.A."/>
            <person name="Lipun K."/>
        </authorList>
    </citation>
    <scope>NUCLEOTIDE SEQUENCE [LARGE SCALE GENOMIC DNA]</scope>
    <source>
        <strain evidence="4 5">K1PN6</strain>
    </source>
</reference>
<dbReference type="InterPro" id="IPR001647">
    <property type="entry name" value="HTH_TetR"/>
</dbReference>
<feature type="domain" description="HTH tetR-type" evidence="3">
    <location>
        <begin position="38"/>
        <end position="98"/>
    </location>
</feature>
<dbReference type="PANTHER" id="PTHR30055:SF231">
    <property type="entry name" value="TRANSCRIPTIONAL REGULATORY PROTEIN (PROBABLY DEOR-FAMILY)-RELATED"/>
    <property type="match status" value="1"/>
</dbReference>
<proteinExistence type="predicted"/>
<gene>
    <name evidence="4" type="ORF">FPZ41_02050</name>
</gene>
<protein>
    <submittedName>
        <fullName evidence="4">TetR family transcriptional regulator</fullName>
    </submittedName>
</protein>
<dbReference type="GO" id="GO:0000976">
    <property type="term" value="F:transcription cis-regulatory region binding"/>
    <property type="evidence" value="ECO:0007669"/>
    <property type="project" value="TreeGrafter"/>
</dbReference>
<dbReference type="SUPFAM" id="SSF48498">
    <property type="entry name" value="Tetracyclin repressor-like, C-terminal domain"/>
    <property type="match status" value="1"/>
</dbReference>
<dbReference type="InterPro" id="IPR009057">
    <property type="entry name" value="Homeodomain-like_sf"/>
</dbReference>
<organism evidence="4 5">
    <name type="scientific">Streptomyces acidicola</name>
    <dbReference type="NCBI Taxonomy" id="2596892"/>
    <lineage>
        <taxon>Bacteria</taxon>
        <taxon>Bacillati</taxon>
        <taxon>Actinomycetota</taxon>
        <taxon>Actinomycetes</taxon>
        <taxon>Kitasatosporales</taxon>
        <taxon>Streptomycetaceae</taxon>
        <taxon>Streptomyces</taxon>
    </lineage>
</organism>
<dbReference type="Gene3D" id="1.10.357.10">
    <property type="entry name" value="Tetracycline Repressor, domain 2"/>
    <property type="match status" value="1"/>
</dbReference>
<dbReference type="EMBL" id="VMNX01000002">
    <property type="protein sequence ID" value="MPY47439.1"/>
    <property type="molecule type" value="Genomic_DNA"/>
</dbReference>
<dbReference type="InterPro" id="IPR041583">
    <property type="entry name" value="TetR_C_31"/>
</dbReference>
<dbReference type="GO" id="GO:0003700">
    <property type="term" value="F:DNA-binding transcription factor activity"/>
    <property type="evidence" value="ECO:0007669"/>
    <property type="project" value="TreeGrafter"/>
</dbReference>
<dbReference type="InterPro" id="IPR050109">
    <property type="entry name" value="HTH-type_TetR-like_transc_reg"/>
</dbReference>
<evidence type="ECO:0000256" key="2">
    <source>
        <dbReference type="PROSITE-ProRule" id="PRU00335"/>
    </source>
</evidence>
<dbReference type="Pfam" id="PF17940">
    <property type="entry name" value="TetR_C_31"/>
    <property type="match status" value="1"/>
</dbReference>
<accession>A0A5N8WJL4</accession>
<comment type="caution">
    <text evidence="4">The sequence shown here is derived from an EMBL/GenBank/DDBJ whole genome shotgun (WGS) entry which is preliminary data.</text>
</comment>